<feature type="transmembrane region" description="Helical" evidence="1">
    <location>
        <begin position="12"/>
        <end position="31"/>
    </location>
</feature>
<accession>A0A2A5T0T9</accession>
<keyword evidence="1" id="KW-1133">Transmembrane helix</keyword>
<reference evidence="3" key="1">
    <citation type="submission" date="2017-04" db="EMBL/GenBank/DDBJ databases">
        <title>Genome evolution of the luminous symbionts of deep sea anglerfish.</title>
        <authorList>
            <person name="Hendry T.A."/>
        </authorList>
    </citation>
    <scope>NUCLEOTIDE SEQUENCE [LARGE SCALE GENOMIC DNA]</scope>
</reference>
<evidence type="ECO:0000256" key="1">
    <source>
        <dbReference type="SAM" id="Phobius"/>
    </source>
</evidence>
<dbReference type="RefSeq" id="WP_190319318.1">
    <property type="nucleotide sequence ID" value="NZ_CAWOZG010000031.1"/>
</dbReference>
<proteinExistence type="predicted"/>
<protein>
    <submittedName>
        <fullName evidence="2">Uncharacterized protein</fullName>
    </submittedName>
</protein>
<keyword evidence="1" id="KW-0472">Membrane</keyword>
<comment type="caution">
    <text evidence="2">The sequence shown here is derived from an EMBL/GenBank/DDBJ whole genome shotgun (WGS) entry which is preliminary data.</text>
</comment>
<keyword evidence="1" id="KW-0812">Transmembrane</keyword>
<dbReference type="EMBL" id="NBYY01000031">
    <property type="protein sequence ID" value="PCS21740.1"/>
    <property type="molecule type" value="Genomic_DNA"/>
</dbReference>
<name>A0A2A5T0T9_9GAMM</name>
<evidence type="ECO:0000313" key="2">
    <source>
        <dbReference type="EMBL" id="PCS21740.1"/>
    </source>
</evidence>
<dbReference type="AlphaFoldDB" id="A0A2A5T0T9"/>
<gene>
    <name evidence="2" type="ORF">BTN49_2752</name>
</gene>
<sequence length="51" mass="6038">MIGGIDDVNLGFDIILVFGFLFAYFVWRLFFNRREGNRKNKIVKAIIKDKE</sequence>
<keyword evidence="3" id="KW-1185">Reference proteome</keyword>
<dbReference type="Proteomes" id="UP000219020">
    <property type="component" value="Unassembled WGS sequence"/>
</dbReference>
<organism evidence="2 3">
    <name type="scientific">Candidatus Enterovibrio escicola</name>
    <dbReference type="NCBI Taxonomy" id="1927127"/>
    <lineage>
        <taxon>Bacteria</taxon>
        <taxon>Pseudomonadati</taxon>
        <taxon>Pseudomonadota</taxon>
        <taxon>Gammaproteobacteria</taxon>
        <taxon>Vibrionales</taxon>
        <taxon>Vibrionaceae</taxon>
        <taxon>Enterovibrio</taxon>
    </lineage>
</organism>
<evidence type="ECO:0000313" key="3">
    <source>
        <dbReference type="Proteomes" id="UP000219020"/>
    </source>
</evidence>